<dbReference type="InterPro" id="IPR013272">
    <property type="entry name" value="Vps72/YL1_C"/>
</dbReference>
<evidence type="ECO:0000256" key="1">
    <source>
        <dbReference type="ARBA" id="ARBA00006832"/>
    </source>
</evidence>
<accession>A0A9P5UCC4</accession>
<dbReference type="GO" id="GO:0005634">
    <property type="term" value="C:nucleus"/>
    <property type="evidence" value="ECO:0007669"/>
    <property type="project" value="TreeGrafter"/>
</dbReference>
<feature type="region of interest" description="Disordered" evidence="2">
    <location>
        <begin position="250"/>
        <end position="302"/>
    </location>
</feature>
<comment type="similarity">
    <text evidence="1">Belongs to the VPS72/YL1 family.</text>
</comment>
<feature type="region of interest" description="Disordered" evidence="2">
    <location>
        <begin position="1"/>
        <end position="124"/>
    </location>
</feature>
<gene>
    <name evidence="4" type="ORF">BDP27DRAFT_1317776</name>
</gene>
<feature type="domain" description="Vps72/YL1 C-terminal" evidence="3">
    <location>
        <begin position="427"/>
        <end position="456"/>
    </location>
</feature>
<protein>
    <submittedName>
        <fullName evidence="4">YL1 nuclear protein-domain-containing protein</fullName>
    </submittedName>
</protein>
<dbReference type="PANTHER" id="PTHR13275">
    <property type="entry name" value="YL-1 PROTEIN TRANSCRIPTION FACTOR-LIKE 1"/>
    <property type="match status" value="1"/>
</dbReference>
<name>A0A9P5UCC4_9AGAR</name>
<feature type="compositionally biased region" description="Basic residues" evidence="2">
    <location>
        <begin position="81"/>
        <end position="90"/>
    </location>
</feature>
<reference evidence="4" key="1">
    <citation type="submission" date="2020-11" db="EMBL/GenBank/DDBJ databases">
        <authorList>
            <consortium name="DOE Joint Genome Institute"/>
            <person name="Ahrendt S."/>
            <person name="Riley R."/>
            <person name="Andreopoulos W."/>
            <person name="Labutti K."/>
            <person name="Pangilinan J."/>
            <person name="Ruiz-Duenas F.J."/>
            <person name="Barrasa J.M."/>
            <person name="Sanchez-Garcia M."/>
            <person name="Camarero S."/>
            <person name="Miyauchi S."/>
            <person name="Serrano A."/>
            <person name="Linde D."/>
            <person name="Babiker R."/>
            <person name="Drula E."/>
            <person name="Ayuso-Fernandez I."/>
            <person name="Pacheco R."/>
            <person name="Padilla G."/>
            <person name="Ferreira P."/>
            <person name="Barriuso J."/>
            <person name="Kellner H."/>
            <person name="Castanera R."/>
            <person name="Alfaro M."/>
            <person name="Ramirez L."/>
            <person name="Pisabarro A.G."/>
            <person name="Kuo A."/>
            <person name="Tritt A."/>
            <person name="Lipzen A."/>
            <person name="He G."/>
            <person name="Yan M."/>
            <person name="Ng V."/>
            <person name="Cullen D."/>
            <person name="Martin F."/>
            <person name="Rosso M.-N."/>
            <person name="Henrissat B."/>
            <person name="Hibbett D."/>
            <person name="Martinez A.T."/>
            <person name="Grigoriev I.V."/>
        </authorList>
    </citation>
    <scope>NUCLEOTIDE SEQUENCE</scope>
    <source>
        <strain evidence="4">AH 40177</strain>
    </source>
</reference>
<keyword evidence="5" id="KW-1185">Reference proteome</keyword>
<dbReference type="Pfam" id="PF05764">
    <property type="entry name" value="YL1"/>
    <property type="match status" value="1"/>
</dbReference>
<feature type="compositionally biased region" description="Acidic residues" evidence="2">
    <location>
        <begin position="36"/>
        <end position="65"/>
    </location>
</feature>
<sequence length="523" mass="57297">MAEENLVTRRSKRSTAGNRMQEALAEIAAEDLSKEDPEEDKDFVVETYEEDAFESDFESTDEEAAAAEQETTVENEEKQARKAARSRLKRATAAAAARQKITFDPTATTEGASTSTPTPTARTKCKRRVSIAIDALGENEDGDDTATKKRSSKRQTTIQNTTDTVKRYLQSEEKKASQPRKRFKSAERLTQAQLLARALDNEEGNLVDHRDYLMLEEEKRQLRARRDKVAVTGPLLRWVSKAEEVQVEVKEEPQVPAAHNPSSYGQIYPSYPTAGTSSASANTSPARSNPASHTPASTPFLSLAPPSSSSYVSYSYPKPATTPTMHNFSFLPGPTANSLPILALGPPGAAPPPPSLPKSTPTQLPKFKLEKVTKTYLVHELSQDEDDPDASKPDWESTMEAVFGNHVKWQDVMVYSGKNRPLARHIPTCPITGTPAKYLDPQTGVPFADVRAYKLLMRFKEELVGSDSASDGDSSCKDDSVEVAWDDSLGCYVGVADFGRTSSGEGDSSREIEVEGRVVIDLT</sequence>
<comment type="caution">
    <text evidence="4">The sequence shown here is derived from an EMBL/GenBank/DDBJ whole genome shotgun (WGS) entry which is preliminary data.</text>
</comment>
<evidence type="ECO:0000256" key="2">
    <source>
        <dbReference type="SAM" id="MobiDB-lite"/>
    </source>
</evidence>
<dbReference type="InterPro" id="IPR046757">
    <property type="entry name" value="YL1_N"/>
</dbReference>
<feature type="region of interest" description="Disordered" evidence="2">
    <location>
        <begin position="136"/>
        <end position="162"/>
    </location>
</feature>
<organism evidence="4 5">
    <name type="scientific">Rhodocollybia butyracea</name>
    <dbReference type="NCBI Taxonomy" id="206335"/>
    <lineage>
        <taxon>Eukaryota</taxon>
        <taxon>Fungi</taxon>
        <taxon>Dikarya</taxon>
        <taxon>Basidiomycota</taxon>
        <taxon>Agaricomycotina</taxon>
        <taxon>Agaricomycetes</taxon>
        <taxon>Agaricomycetidae</taxon>
        <taxon>Agaricales</taxon>
        <taxon>Marasmiineae</taxon>
        <taxon>Omphalotaceae</taxon>
        <taxon>Rhodocollybia</taxon>
    </lineage>
</organism>
<dbReference type="Pfam" id="PF08265">
    <property type="entry name" value="YL1_C"/>
    <property type="match status" value="1"/>
</dbReference>
<evidence type="ECO:0000313" key="4">
    <source>
        <dbReference type="EMBL" id="KAF9073982.1"/>
    </source>
</evidence>
<feature type="compositionally biased region" description="Low complexity" evidence="2">
    <location>
        <begin position="272"/>
        <end position="302"/>
    </location>
</feature>
<dbReference type="OrthoDB" id="78296at2759"/>
<proteinExistence type="inferred from homology"/>
<dbReference type="Proteomes" id="UP000772434">
    <property type="component" value="Unassembled WGS sequence"/>
</dbReference>
<dbReference type="EMBL" id="JADNRY010000015">
    <property type="protein sequence ID" value="KAF9073982.1"/>
    <property type="molecule type" value="Genomic_DNA"/>
</dbReference>
<dbReference type="SMART" id="SM00993">
    <property type="entry name" value="YL1_C"/>
    <property type="match status" value="1"/>
</dbReference>
<evidence type="ECO:0000313" key="5">
    <source>
        <dbReference type="Proteomes" id="UP000772434"/>
    </source>
</evidence>
<dbReference type="AlphaFoldDB" id="A0A9P5UCC4"/>
<dbReference type="PANTHER" id="PTHR13275:SF4">
    <property type="entry name" value="VACUOLAR PROTEIN SORTING-ASSOCIATED PROTEIN 72 HOMOLOG"/>
    <property type="match status" value="1"/>
</dbReference>
<evidence type="ECO:0000259" key="3">
    <source>
        <dbReference type="SMART" id="SM00993"/>
    </source>
</evidence>
<feature type="compositionally biased region" description="Low complexity" evidence="2">
    <location>
        <begin position="91"/>
        <end position="122"/>
    </location>
</feature>